<dbReference type="SFLD" id="SFLDF00310">
    <property type="entry name" value="oxygen-independent_coproporphy"/>
    <property type="match status" value="1"/>
</dbReference>
<dbReference type="SFLD" id="SFLDS00029">
    <property type="entry name" value="Radical_SAM"/>
    <property type="match status" value="1"/>
</dbReference>
<dbReference type="GO" id="GO:0006779">
    <property type="term" value="P:porphyrin-containing compound biosynthetic process"/>
    <property type="evidence" value="ECO:0007669"/>
    <property type="project" value="TreeGrafter"/>
</dbReference>
<dbReference type="PANTHER" id="PTHR13932:SF1">
    <property type="entry name" value="OXYGEN-INDEPENDENT COPROPORPHYRINOGEN-III OXIDASE-LIKE PROTEIN HEMZ"/>
    <property type="match status" value="1"/>
</dbReference>
<dbReference type="NCBIfam" id="TIGR03994">
    <property type="entry name" value="rSAM_HemZ"/>
    <property type="match status" value="1"/>
</dbReference>
<accession>D9SMU5</accession>
<evidence type="ECO:0000313" key="2">
    <source>
        <dbReference type="EMBL" id="ADL51811.1"/>
    </source>
</evidence>
<dbReference type="InterPro" id="IPR023995">
    <property type="entry name" value="HemZ"/>
</dbReference>
<dbReference type="InterPro" id="IPR006638">
    <property type="entry name" value="Elp3/MiaA/NifB-like_rSAM"/>
</dbReference>
<dbReference type="EC" id="1.3.99.22" evidence="2"/>
<gene>
    <name evidence="2" type="ordered locus">Clocel_2068</name>
</gene>
<dbReference type="GO" id="GO:0005737">
    <property type="term" value="C:cytoplasm"/>
    <property type="evidence" value="ECO:0007669"/>
    <property type="project" value="TreeGrafter"/>
</dbReference>
<dbReference type="HOGENOM" id="CLU_029256_0_0_9"/>
<proteinExistence type="predicted"/>
<keyword evidence="2" id="KW-0560">Oxidoreductase</keyword>
<dbReference type="RefSeq" id="WP_010076970.1">
    <property type="nucleotide sequence ID" value="NC_014393.1"/>
</dbReference>
<name>D9SMU5_CLOC7</name>
<sequence>MIKVKIAESKYTLEITHIIKLFYEYNEVELNSFDYDYNIDIDGKVTIFDKQNCKIYDYCFDDRFSYMDNIKKGVFLFFEGITKISPPWGTLTGIRPTKRVIELLKEGLNEDSIVNELMVRFCCSIGKAKLAIEVAKTEISIVNTEKNVIGLYLGMPFCPTRCLYCSFASNPIKTCEKLVKPYLEALSKEISMISKYINDKKLKIETVYFGGGTPTAVNNEEFEMILNDVYTNFIKDKNVKEFTVECGRPDSITEEKLMTMKRYDVSRISINPQSMNEKTLKTIGRHHTIEEVKKKFHLARKLGFTNINMDLIIGLPNEGVDEVKTTCAELFELKPDSVTVHGLAIKRGSRLQEDLINDKKYSVAKNSNIITMYNEVENLANKLNMRPYYMYKQKNMVGNLENVGYATDNNLCIYNIQMIEEKQTIIALGADGISKVVFHEENRHERFANLKDVLEYTKRIDELLDKKKAFLDTLYK</sequence>
<dbReference type="PROSITE" id="PS51918">
    <property type="entry name" value="RADICAL_SAM"/>
    <property type="match status" value="1"/>
</dbReference>
<evidence type="ECO:0000313" key="3">
    <source>
        <dbReference type="Proteomes" id="UP000002730"/>
    </source>
</evidence>
<dbReference type="SFLD" id="SFLDG01065">
    <property type="entry name" value="anaerobic_coproporphyrinogen-I"/>
    <property type="match status" value="1"/>
</dbReference>
<feature type="domain" description="Radical SAM core" evidence="1">
    <location>
        <begin position="143"/>
        <end position="386"/>
    </location>
</feature>
<dbReference type="eggNOG" id="COG0635">
    <property type="taxonomic scope" value="Bacteria"/>
</dbReference>
<dbReference type="Pfam" id="PF04055">
    <property type="entry name" value="Radical_SAM"/>
    <property type="match status" value="1"/>
</dbReference>
<dbReference type="Gene3D" id="3.80.30.20">
    <property type="entry name" value="tm_1862 like domain"/>
    <property type="match status" value="1"/>
</dbReference>
<organism evidence="2 3">
    <name type="scientific">Clostridium cellulovorans (strain ATCC 35296 / DSM 3052 / OCM 3 / 743B)</name>
    <dbReference type="NCBI Taxonomy" id="573061"/>
    <lineage>
        <taxon>Bacteria</taxon>
        <taxon>Bacillati</taxon>
        <taxon>Bacillota</taxon>
        <taxon>Clostridia</taxon>
        <taxon>Eubacteriales</taxon>
        <taxon>Clostridiaceae</taxon>
        <taxon>Clostridium</taxon>
    </lineage>
</organism>
<dbReference type="SMART" id="SM00729">
    <property type="entry name" value="Elp3"/>
    <property type="match status" value="1"/>
</dbReference>
<dbReference type="PANTHER" id="PTHR13932">
    <property type="entry name" value="COPROPORPHYRINIGEN III OXIDASE"/>
    <property type="match status" value="1"/>
</dbReference>
<dbReference type="OrthoDB" id="9808022at2"/>
<dbReference type="GO" id="GO:0051539">
    <property type="term" value="F:4 iron, 4 sulfur cluster binding"/>
    <property type="evidence" value="ECO:0007669"/>
    <property type="project" value="TreeGrafter"/>
</dbReference>
<evidence type="ECO:0000259" key="1">
    <source>
        <dbReference type="PROSITE" id="PS51918"/>
    </source>
</evidence>
<reference evidence="2 3" key="1">
    <citation type="submission" date="2010-08" db="EMBL/GenBank/DDBJ databases">
        <title>Complete sequence of Clostridium cellulovorans 743B.</title>
        <authorList>
            <consortium name="US DOE Joint Genome Institute"/>
            <person name="Lucas S."/>
            <person name="Copeland A."/>
            <person name="Lapidus A."/>
            <person name="Cheng J.-F."/>
            <person name="Bruce D."/>
            <person name="Goodwin L."/>
            <person name="Pitluck S."/>
            <person name="Chertkov O."/>
            <person name="Detter J.C."/>
            <person name="Han C."/>
            <person name="Tapia R."/>
            <person name="Land M."/>
            <person name="Hauser L."/>
            <person name="Chang Y.-J."/>
            <person name="Jeffries C."/>
            <person name="Kyrpides N."/>
            <person name="Ivanova N."/>
            <person name="Mikhailova N."/>
            <person name="Hemme C.L."/>
            <person name="Woyke T."/>
        </authorList>
    </citation>
    <scope>NUCLEOTIDE SEQUENCE [LARGE SCALE GENOMIC DNA]</scope>
    <source>
        <strain evidence="3">ATCC 35296 / DSM 3052 / OCM 3 / 743B</strain>
    </source>
</reference>
<dbReference type="Proteomes" id="UP000002730">
    <property type="component" value="Chromosome"/>
</dbReference>
<dbReference type="GO" id="GO:0016491">
    <property type="term" value="F:oxidoreductase activity"/>
    <property type="evidence" value="ECO:0007669"/>
    <property type="project" value="UniProtKB-KW"/>
</dbReference>
<dbReference type="STRING" id="573061.Clocel_2068"/>
<dbReference type="InterPro" id="IPR023404">
    <property type="entry name" value="rSAM_horseshoe"/>
</dbReference>
<dbReference type="InterPro" id="IPR007197">
    <property type="entry name" value="rSAM"/>
</dbReference>
<dbReference type="NCBIfam" id="NF006060">
    <property type="entry name" value="PRK08207.1-3"/>
    <property type="match status" value="1"/>
</dbReference>
<dbReference type="KEGG" id="ccb:Clocel_2068"/>
<dbReference type="CDD" id="cd01335">
    <property type="entry name" value="Radical_SAM"/>
    <property type="match status" value="1"/>
</dbReference>
<dbReference type="EMBL" id="CP002160">
    <property type="protein sequence ID" value="ADL51811.1"/>
    <property type="molecule type" value="Genomic_DNA"/>
</dbReference>
<dbReference type="AlphaFoldDB" id="D9SMU5"/>
<protein>
    <submittedName>
        <fullName evidence="2">Coproporphyrinogen dehydrogenase</fullName>
        <ecNumber evidence="2">1.3.99.22</ecNumber>
    </submittedName>
</protein>
<dbReference type="InterPro" id="IPR058240">
    <property type="entry name" value="rSAM_sf"/>
</dbReference>
<dbReference type="SUPFAM" id="SSF102114">
    <property type="entry name" value="Radical SAM enzymes"/>
    <property type="match status" value="1"/>
</dbReference>
<dbReference type="InterPro" id="IPR034505">
    <property type="entry name" value="Coproporphyrinogen-III_oxidase"/>
</dbReference>
<keyword evidence="3" id="KW-1185">Reference proteome</keyword>